<proteinExistence type="predicted"/>
<sequence length="348" mass="38293">MKRKFTIPAMLLALACLTTCKKNDVAESKISPQIDNLALTEMTISGVPVNSVFTIARAPYKSGATLVNANGKNARFNNPFGIQLMADGTIYVADTGNDIIRMVSPTADVSSFAVPNHELTNPAYWLHSPKYLGIDDNNVVYTIDDDPSEPTDRVLIFTPDGALIGGYGNQYYDQRDMVKDPYANAFWSISGNTIQKVTAKKSNFTFNYEPIVFTNKFLPDEPGYYTYPALFAGYNGVIYFAYKGKLYKHSKDNTGAVIFPELTFNNITCITANKDSRTLYVADGGYIKRIDNGKLSIIAGPNKTFPDGRDGVGSKADVNAKYLALSKDESAIYFSDSKANAIRKIILK</sequence>
<protein>
    <recommendedName>
        <fullName evidence="4">NHL repeat-containing protein</fullName>
    </recommendedName>
</protein>
<dbReference type="Gene3D" id="2.120.10.30">
    <property type="entry name" value="TolB, C-terminal domain"/>
    <property type="match status" value="2"/>
</dbReference>
<evidence type="ECO:0000313" key="2">
    <source>
        <dbReference type="EMBL" id="MBD1363055.1"/>
    </source>
</evidence>
<evidence type="ECO:0000313" key="3">
    <source>
        <dbReference type="Proteomes" id="UP000606600"/>
    </source>
</evidence>
<keyword evidence="3" id="KW-1185">Reference proteome</keyword>
<dbReference type="InterPro" id="IPR011042">
    <property type="entry name" value="6-blade_b-propeller_TolB-like"/>
</dbReference>
<evidence type="ECO:0000256" key="1">
    <source>
        <dbReference type="SAM" id="SignalP"/>
    </source>
</evidence>
<dbReference type="EMBL" id="JACWMY010000002">
    <property type="protein sequence ID" value="MBD1363055.1"/>
    <property type="molecule type" value="Genomic_DNA"/>
</dbReference>
<name>A0ABR7WL51_9SPHI</name>
<comment type="caution">
    <text evidence="2">The sequence shown here is derived from an EMBL/GenBank/DDBJ whole genome shotgun (WGS) entry which is preliminary data.</text>
</comment>
<keyword evidence="1" id="KW-0732">Signal</keyword>
<gene>
    <name evidence="2" type="ORF">IDJ77_04460</name>
</gene>
<reference evidence="2 3" key="1">
    <citation type="submission" date="2020-09" db="EMBL/GenBank/DDBJ databases">
        <title>Novel species of Mucilaginibacter isolated from a glacier on the Tibetan Plateau.</title>
        <authorList>
            <person name="Liu Q."/>
            <person name="Xin Y.-H."/>
        </authorList>
    </citation>
    <scope>NUCLEOTIDE SEQUENCE [LARGE SCALE GENOMIC DNA]</scope>
    <source>
        <strain evidence="2 3">ZT4R22</strain>
    </source>
</reference>
<evidence type="ECO:0008006" key="4">
    <source>
        <dbReference type="Google" id="ProtNLM"/>
    </source>
</evidence>
<accession>A0ABR7WL51</accession>
<feature type="chain" id="PRO_5045950806" description="NHL repeat-containing protein" evidence="1">
    <location>
        <begin position="22"/>
        <end position="348"/>
    </location>
</feature>
<dbReference type="RefSeq" id="WP_191187728.1">
    <property type="nucleotide sequence ID" value="NZ_JACWMY010000002.1"/>
</dbReference>
<organism evidence="2 3">
    <name type="scientific">Mucilaginibacter pankratovii</name>
    <dbReference type="NCBI Taxonomy" id="2772110"/>
    <lineage>
        <taxon>Bacteria</taxon>
        <taxon>Pseudomonadati</taxon>
        <taxon>Bacteroidota</taxon>
        <taxon>Sphingobacteriia</taxon>
        <taxon>Sphingobacteriales</taxon>
        <taxon>Sphingobacteriaceae</taxon>
        <taxon>Mucilaginibacter</taxon>
    </lineage>
</organism>
<feature type="signal peptide" evidence="1">
    <location>
        <begin position="1"/>
        <end position="21"/>
    </location>
</feature>
<dbReference type="SUPFAM" id="SSF101898">
    <property type="entry name" value="NHL repeat"/>
    <property type="match status" value="1"/>
</dbReference>
<dbReference type="PROSITE" id="PS51257">
    <property type="entry name" value="PROKAR_LIPOPROTEIN"/>
    <property type="match status" value="1"/>
</dbReference>
<dbReference type="Proteomes" id="UP000606600">
    <property type="component" value="Unassembled WGS sequence"/>
</dbReference>